<proteinExistence type="predicted"/>
<dbReference type="EMBL" id="CAFBON010000085">
    <property type="protein sequence ID" value="CAB4987754.1"/>
    <property type="molecule type" value="Genomic_DNA"/>
</dbReference>
<dbReference type="AlphaFoldDB" id="A0A6J7NCL4"/>
<evidence type="ECO:0000313" key="1">
    <source>
        <dbReference type="EMBL" id="CAB4987754.1"/>
    </source>
</evidence>
<organism evidence="1">
    <name type="scientific">freshwater metagenome</name>
    <dbReference type="NCBI Taxonomy" id="449393"/>
    <lineage>
        <taxon>unclassified sequences</taxon>
        <taxon>metagenomes</taxon>
        <taxon>ecological metagenomes</taxon>
    </lineage>
</organism>
<sequence>MDLLGEHLAERATEHGEVLCVHEHLAAVDGAPTRDDAVGVGTLVQASGMGTVAGEEVEFLERGGVEEVLDALSREHLALLVLALDRPGGTGVIRLLPALAEVVQLLVHRIRVRHVKRG</sequence>
<name>A0A6J7NCL4_9ZZZZ</name>
<reference evidence="1" key="1">
    <citation type="submission" date="2020-05" db="EMBL/GenBank/DDBJ databases">
        <authorList>
            <person name="Chiriac C."/>
            <person name="Salcher M."/>
            <person name="Ghai R."/>
            <person name="Kavagutti S V."/>
        </authorList>
    </citation>
    <scope>NUCLEOTIDE SEQUENCE</scope>
</reference>
<protein>
    <submittedName>
        <fullName evidence="1">Unannotated protein</fullName>
    </submittedName>
</protein>
<gene>
    <name evidence="1" type="ORF">UFOPK3954_00963</name>
</gene>
<accession>A0A6J7NCL4</accession>